<sequence length="226" mass="22413">MKLKSTFLATLGLVASLAAHADTIDFGAYVLDFDASTVFGAPAYSFSSSGDVVGFAWQVPSSVQVVSIGGAAANANFNLPSFTVLAKPGFALSGGFSGFLGNLVFNEVGGSTSASASGQLSVDGGPAVSFGGTLGRTITTASPGFTSGFYAGSSSAPVGAFSSLSFSGGVLSLSASGGSFASVIGQPQNELKLSFVATPVPEPQTYALLLAGLGVVGALARRRREV</sequence>
<feature type="signal peptide" evidence="1">
    <location>
        <begin position="1"/>
        <end position="21"/>
    </location>
</feature>
<evidence type="ECO:0000256" key="1">
    <source>
        <dbReference type="SAM" id="SignalP"/>
    </source>
</evidence>
<gene>
    <name evidence="3" type="ORF">RQP53_03125</name>
</gene>
<evidence type="ECO:0000259" key="2">
    <source>
        <dbReference type="Pfam" id="PF07589"/>
    </source>
</evidence>
<feature type="chain" id="PRO_5047101331" evidence="1">
    <location>
        <begin position="22"/>
        <end position="226"/>
    </location>
</feature>
<proteinExistence type="predicted"/>
<keyword evidence="1" id="KW-0732">Signal</keyword>
<name>A0ABU3P6S6_9BURK</name>
<feature type="domain" description="Ice-binding protein C-terminal" evidence="2">
    <location>
        <begin position="199"/>
        <end position="224"/>
    </location>
</feature>
<dbReference type="Pfam" id="PF07589">
    <property type="entry name" value="PEP-CTERM"/>
    <property type="match status" value="1"/>
</dbReference>
<dbReference type="NCBIfam" id="TIGR02595">
    <property type="entry name" value="PEP_CTERM"/>
    <property type="match status" value="1"/>
</dbReference>
<dbReference type="Proteomes" id="UP001246372">
    <property type="component" value="Unassembled WGS sequence"/>
</dbReference>
<dbReference type="InterPro" id="IPR013424">
    <property type="entry name" value="Ice-binding_C"/>
</dbReference>
<reference evidence="3" key="1">
    <citation type="submission" date="2023-09" db="EMBL/GenBank/DDBJ databases">
        <title>Paucibacter sp. APW11 Genome sequencing and assembly.</title>
        <authorList>
            <person name="Kim I."/>
        </authorList>
    </citation>
    <scope>NUCLEOTIDE SEQUENCE</scope>
    <source>
        <strain evidence="3">APW11</strain>
    </source>
</reference>
<evidence type="ECO:0000313" key="3">
    <source>
        <dbReference type="EMBL" id="MDT8998264.1"/>
    </source>
</evidence>
<organism evidence="3 4">
    <name type="scientific">Roseateles aquae</name>
    <dbReference type="NCBI Taxonomy" id="3077235"/>
    <lineage>
        <taxon>Bacteria</taxon>
        <taxon>Pseudomonadati</taxon>
        <taxon>Pseudomonadota</taxon>
        <taxon>Betaproteobacteria</taxon>
        <taxon>Burkholderiales</taxon>
        <taxon>Sphaerotilaceae</taxon>
        <taxon>Roseateles</taxon>
    </lineage>
</organism>
<keyword evidence="4" id="KW-1185">Reference proteome</keyword>
<dbReference type="RefSeq" id="WP_315648573.1">
    <property type="nucleotide sequence ID" value="NZ_JAVXZY010000001.1"/>
</dbReference>
<dbReference type="EMBL" id="JAVXZY010000001">
    <property type="protein sequence ID" value="MDT8998264.1"/>
    <property type="molecule type" value="Genomic_DNA"/>
</dbReference>
<evidence type="ECO:0000313" key="4">
    <source>
        <dbReference type="Proteomes" id="UP001246372"/>
    </source>
</evidence>
<comment type="caution">
    <text evidence="3">The sequence shown here is derived from an EMBL/GenBank/DDBJ whole genome shotgun (WGS) entry which is preliminary data.</text>
</comment>
<protein>
    <submittedName>
        <fullName evidence="3">PEP-CTERM sorting domain-containing protein</fullName>
    </submittedName>
</protein>
<accession>A0ABU3P6S6</accession>